<keyword evidence="1 2" id="KW-0238">DNA-binding</keyword>
<organism evidence="5 6">
    <name type="scientific">Roseateles aquae</name>
    <dbReference type="NCBI Taxonomy" id="3077235"/>
    <lineage>
        <taxon>Bacteria</taxon>
        <taxon>Pseudomonadati</taxon>
        <taxon>Pseudomonadota</taxon>
        <taxon>Betaproteobacteria</taxon>
        <taxon>Burkholderiales</taxon>
        <taxon>Sphaerotilaceae</taxon>
        <taxon>Roseateles</taxon>
    </lineage>
</organism>
<keyword evidence="3" id="KW-0812">Transmembrane</keyword>
<evidence type="ECO:0000313" key="6">
    <source>
        <dbReference type="Proteomes" id="UP001246372"/>
    </source>
</evidence>
<evidence type="ECO:0000313" key="5">
    <source>
        <dbReference type="EMBL" id="MDT8999785.1"/>
    </source>
</evidence>
<reference evidence="5" key="1">
    <citation type="submission" date="2023-09" db="EMBL/GenBank/DDBJ databases">
        <title>Paucibacter sp. APW11 Genome sequencing and assembly.</title>
        <authorList>
            <person name="Kim I."/>
        </authorList>
    </citation>
    <scope>NUCLEOTIDE SEQUENCE</scope>
    <source>
        <strain evidence="5">APW11</strain>
    </source>
</reference>
<protein>
    <submittedName>
        <fullName evidence="5">Winged helix-turn-helix domain-containing protein</fullName>
    </submittedName>
</protein>
<dbReference type="PROSITE" id="PS51755">
    <property type="entry name" value="OMPR_PHOB"/>
    <property type="match status" value="1"/>
</dbReference>
<dbReference type="Proteomes" id="UP001246372">
    <property type="component" value="Unassembled WGS sequence"/>
</dbReference>
<evidence type="ECO:0000256" key="2">
    <source>
        <dbReference type="PROSITE-ProRule" id="PRU01091"/>
    </source>
</evidence>
<dbReference type="Gene3D" id="1.10.10.10">
    <property type="entry name" value="Winged helix-like DNA-binding domain superfamily/Winged helix DNA-binding domain"/>
    <property type="match status" value="1"/>
</dbReference>
<evidence type="ECO:0000256" key="1">
    <source>
        <dbReference type="ARBA" id="ARBA00023125"/>
    </source>
</evidence>
<dbReference type="RefSeq" id="WP_315650341.1">
    <property type="nucleotide sequence ID" value="NZ_JAVXZY010000003.1"/>
</dbReference>
<evidence type="ECO:0000256" key="3">
    <source>
        <dbReference type="SAM" id="Phobius"/>
    </source>
</evidence>
<keyword evidence="6" id="KW-1185">Reference proteome</keyword>
<feature type="DNA-binding region" description="OmpR/PhoB-type" evidence="2">
    <location>
        <begin position="6"/>
        <end position="114"/>
    </location>
</feature>
<dbReference type="EMBL" id="JAVXZY010000003">
    <property type="protein sequence ID" value="MDT8999785.1"/>
    <property type="molecule type" value="Genomic_DNA"/>
</dbReference>
<dbReference type="Gene3D" id="3.40.50.10070">
    <property type="entry name" value="TolB, N-terminal domain"/>
    <property type="match status" value="1"/>
</dbReference>
<dbReference type="InterPro" id="IPR001867">
    <property type="entry name" value="OmpR/PhoB-type_DNA-bd"/>
</dbReference>
<dbReference type="SMART" id="SM00862">
    <property type="entry name" value="Trans_reg_C"/>
    <property type="match status" value="1"/>
</dbReference>
<keyword evidence="3" id="KW-1133">Transmembrane helix</keyword>
<dbReference type="SUPFAM" id="SSF46894">
    <property type="entry name" value="C-terminal effector domain of the bipartite response regulators"/>
    <property type="match status" value="1"/>
</dbReference>
<dbReference type="InterPro" id="IPR036388">
    <property type="entry name" value="WH-like_DNA-bd_sf"/>
</dbReference>
<proteinExistence type="predicted"/>
<feature type="domain" description="OmpR/PhoB-type" evidence="4">
    <location>
        <begin position="6"/>
        <end position="114"/>
    </location>
</feature>
<sequence length="323" mass="34802">MDRLPEQALQIGDWRLEPGSGALSRVTDGGASAQETQEAQRLDARPLRLLIYLAGRAGETISMDELLEQVWPGVVVTQDSVYQAITALRRALGDDSKQPRYIATVPRLGYRLIAPVQTLPITTISGLSAAAANAALQQADAARSAELSADLARPAALKRLRLRLSLLLPALLLAVVAGFGLWQQHSSAPAARTLAVLPFLDLTDAMDAEPLADGMTEQLIDVLGRHRELQVQARSRVFAYKGRDWPASRIGQELGVSQVLEGSIRGNGEQLRISVQLVQVSDGKVRWSASYDRPRTELLKLQGEVAQQIEQAVGGTLGSGIAP</sequence>
<keyword evidence="3" id="KW-0472">Membrane</keyword>
<name>A0ABU3PB65_9BURK</name>
<dbReference type="Pfam" id="PF00486">
    <property type="entry name" value="Trans_reg_C"/>
    <property type="match status" value="1"/>
</dbReference>
<dbReference type="InterPro" id="IPR016032">
    <property type="entry name" value="Sig_transdc_resp-reg_C-effctor"/>
</dbReference>
<gene>
    <name evidence="5" type="ORF">RQP53_10945</name>
</gene>
<accession>A0ABU3PB65</accession>
<evidence type="ECO:0000259" key="4">
    <source>
        <dbReference type="PROSITE" id="PS51755"/>
    </source>
</evidence>
<dbReference type="CDD" id="cd00383">
    <property type="entry name" value="trans_reg_C"/>
    <property type="match status" value="1"/>
</dbReference>
<feature type="transmembrane region" description="Helical" evidence="3">
    <location>
        <begin position="162"/>
        <end position="182"/>
    </location>
</feature>
<comment type="caution">
    <text evidence="5">The sequence shown here is derived from an EMBL/GenBank/DDBJ whole genome shotgun (WGS) entry which is preliminary data.</text>
</comment>